<organism evidence="1 2">
    <name type="scientific">Candidatus Segetimicrobium genomatis</name>
    <dbReference type="NCBI Taxonomy" id="2569760"/>
    <lineage>
        <taxon>Bacteria</taxon>
        <taxon>Bacillati</taxon>
        <taxon>Candidatus Sysuimicrobiota</taxon>
        <taxon>Candidatus Sysuimicrobiia</taxon>
        <taxon>Candidatus Sysuimicrobiales</taxon>
        <taxon>Candidatus Segetimicrobiaceae</taxon>
        <taxon>Candidatus Segetimicrobium</taxon>
    </lineage>
</organism>
<comment type="caution">
    <text evidence="1">The sequence shown here is derived from an EMBL/GenBank/DDBJ whole genome shotgun (WGS) entry which is preliminary data.</text>
</comment>
<accession>A0A537M1N9</accession>
<sequence>MAGFPGVMGEVVVVGNQSRSRRMQTGTQWGPWECVKAAPVRKPGDTGGVSIRETVEASRGPDTAVEGTPMRTYVYTTAITYTFSDQNRKPSTVTGKTTLYVDTQTGLLRRSVFVLIAVSGSDKRDFLPTTEDFYDYDAKIDITLPPCEKEL</sequence>
<name>A0A537M1N9_9BACT</name>
<dbReference type="AlphaFoldDB" id="A0A537M1N9"/>
<evidence type="ECO:0000313" key="2">
    <source>
        <dbReference type="Proteomes" id="UP000320393"/>
    </source>
</evidence>
<gene>
    <name evidence="1" type="ORF">E6H02_04665</name>
</gene>
<evidence type="ECO:0000313" key="1">
    <source>
        <dbReference type="EMBL" id="TMJ13767.1"/>
    </source>
</evidence>
<proteinExistence type="predicted"/>
<reference evidence="1 2" key="1">
    <citation type="journal article" date="2019" name="Nat. Microbiol.">
        <title>Mediterranean grassland soil C-N compound turnover is dependent on rainfall and depth, and is mediated by genomically divergent microorganisms.</title>
        <authorList>
            <person name="Diamond S."/>
            <person name="Andeer P.F."/>
            <person name="Li Z."/>
            <person name="Crits-Christoph A."/>
            <person name="Burstein D."/>
            <person name="Anantharaman K."/>
            <person name="Lane K.R."/>
            <person name="Thomas B.C."/>
            <person name="Pan C."/>
            <person name="Northen T.R."/>
            <person name="Banfield J.F."/>
        </authorList>
    </citation>
    <scope>NUCLEOTIDE SEQUENCE [LARGE SCALE GENOMIC DNA]</scope>
    <source>
        <strain evidence="1">NP_5</strain>
    </source>
</reference>
<dbReference type="EMBL" id="VBAM01000146">
    <property type="protein sequence ID" value="TMJ13767.1"/>
    <property type="molecule type" value="Genomic_DNA"/>
</dbReference>
<dbReference type="Proteomes" id="UP000320393">
    <property type="component" value="Unassembled WGS sequence"/>
</dbReference>
<protein>
    <submittedName>
        <fullName evidence="1">Uncharacterized protein</fullName>
    </submittedName>
</protein>